<keyword evidence="3 8" id="KW-0813">Transport</keyword>
<comment type="catalytic activity">
    <reaction evidence="7">
        <text>a ubiquinone + NADH + 5 H(+)(in) = a ubiquinol + NAD(+) + 4 H(+)(out)</text>
        <dbReference type="Rhea" id="RHEA:29091"/>
        <dbReference type="Rhea" id="RHEA-COMP:9565"/>
        <dbReference type="Rhea" id="RHEA-COMP:9566"/>
        <dbReference type="ChEBI" id="CHEBI:15378"/>
        <dbReference type="ChEBI" id="CHEBI:16389"/>
        <dbReference type="ChEBI" id="CHEBI:17976"/>
        <dbReference type="ChEBI" id="CHEBI:57540"/>
        <dbReference type="ChEBI" id="CHEBI:57945"/>
        <dbReference type="EC" id="7.1.1.2"/>
    </reaction>
</comment>
<accession>U5YEB1</accession>
<dbReference type="GO" id="GO:0016651">
    <property type="term" value="F:oxidoreductase activity, acting on NAD(P)H"/>
    <property type="evidence" value="ECO:0007669"/>
    <property type="project" value="InterPro"/>
</dbReference>
<dbReference type="RefSeq" id="YP_008816116.1">
    <property type="nucleotide sequence ID" value="NC_022862.1"/>
</dbReference>
<dbReference type="GO" id="GO:0016020">
    <property type="term" value="C:membrane"/>
    <property type="evidence" value="ECO:0007669"/>
    <property type="project" value="UniProtKB-ARBA"/>
</dbReference>
<evidence type="ECO:0000256" key="8">
    <source>
        <dbReference type="RuleBase" id="RU003456"/>
    </source>
</evidence>
<comment type="subcellular location">
    <subcellularLocation>
        <location evidence="1">Mitochondrion</location>
    </subcellularLocation>
</comment>
<reference evidence="10" key="1">
    <citation type="journal article" date="2013" name="Genome Biol. Evol.">
        <title>Tracing the evolution of streptophyte algae and their mitochondrial genome.</title>
        <authorList>
            <person name="Turmel M."/>
            <person name="Otis C."/>
            <person name="Lemieux C."/>
        </authorList>
    </citation>
    <scope>NUCLEOTIDE SEQUENCE</scope>
</reference>
<dbReference type="PROSITE" id="PS00542">
    <property type="entry name" value="COMPLEX1_30K"/>
    <property type="match status" value="1"/>
</dbReference>
<dbReference type="Pfam" id="PF00329">
    <property type="entry name" value="Complex1_30kDa"/>
    <property type="match status" value="1"/>
</dbReference>
<dbReference type="GO" id="GO:0008137">
    <property type="term" value="F:NADH dehydrogenase (ubiquinone) activity"/>
    <property type="evidence" value="ECO:0007669"/>
    <property type="project" value="UniProtKB-EC"/>
</dbReference>
<evidence type="ECO:0000256" key="2">
    <source>
        <dbReference type="ARBA" id="ARBA00007569"/>
    </source>
</evidence>
<evidence type="ECO:0000313" key="10">
    <source>
        <dbReference type="EMBL" id="AGZ90333.1"/>
    </source>
</evidence>
<dbReference type="NCBIfam" id="TIGR01961">
    <property type="entry name" value="NuoC_fam"/>
    <property type="match status" value="1"/>
</dbReference>
<evidence type="ECO:0000256" key="7">
    <source>
        <dbReference type="ARBA" id="ARBA00049551"/>
    </source>
</evidence>
<protein>
    <submittedName>
        <fullName evidence="10">NADH dehydrogenase subunit 9</fullName>
    </submittedName>
</protein>
<gene>
    <name evidence="10" type="primary">nad9</name>
</gene>
<comment type="similarity">
    <text evidence="2 8">Belongs to the complex I 30 kDa subunit family.</text>
</comment>
<dbReference type="GeneID" id="17675421"/>
<dbReference type="SUPFAM" id="SSF143243">
    <property type="entry name" value="Nqo5-like"/>
    <property type="match status" value="1"/>
</dbReference>
<keyword evidence="5 8" id="KW-0520">NAD</keyword>
<dbReference type="InterPro" id="IPR037232">
    <property type="entry name" value="NADH_quin_OxRdtase_su_C/D-like"/>
</dbReference>
<dbReference type="GO" id="GO:0005739">
    <property type="term" value="C:mitochondrion"/>
    <property type="evidence" value="ECO:0007669"/>
    <property type="project" value="UniProtKB-SubCell"/>
</dbReference>
<name>U5YEB1_MICSG</name>
<dbReference type="NCBIfam" id="NF004733">
    <property type="entry name" value="PRK06074.1-5"/>
    <property type="match status" value="1"/>
</dbReference>
<keyword evidence="4 8" id="KW-1278">Translocase</keyword>
<keyword evidence="10" id="KW-0496">Mitochondrion</keyword>
<geneLocation type="mitochondrion" evidence="10"/>
<dbReference type="HAMAP" id="MF_01357">
    <property type="entry name" value="NDH1_NuoC"/>
    <property type="match status" value="1"/>
</dbReference>
<evidence type="ECO:0000256" key="6">
    <source>
        <dbReference type="ARBA" id="ARBA00023075"/>
    </source>
</evidence>
<evidence type="ECO:0000256" key="4">
    <source>
        <dbReference type="ARBA" id="ARBA00022967"/>
    </source>
</evidence>
<evidence type="ECO:0000256" key="1">
    <source>
        <dbReference type="ARBA" id="ARBA00004173"/>
    </source>
</evidence>
<dbReference type="PANTHER" id="PTHR10884:SF14">
    <property type="entry name" value="NADH DEHYDROGENASE [UBIQUINONE] IRON-SULFUR PROTEIN 3, MITOCHONDRIAL"/>
    <property type="match status" value="1"/>
</dbReference>
<evidence type="ECO:0000256" key="5">
    <source>
        <dbReference type="ARBA" id="ARBA00023027"/>
    </source>
</evidence>
<dbReference type="InterPro" id="IPR020396">
    <property type="entry name" value="NADH_UbQ_OxRdtase_CS"/>
</dbReference>
<evidence type="ECO:0000259" key="9">
    <source>
        <dbReference type="Pfam" id="PF00329"/>
    </source>
</evidence>
<sequence length="214" mass="25282">MQKSERNKQSYKINITMAQNTAYIQSLISIAPRWITQLRVSKNEIVIYTKPEFVYALLTFFKKHTSTQYKVLVDICAVDYPSKEHRFEVVYNLLSVLYNSRIRIKTNVDEITPIRSVSDLYPSAGWYEREAWDLFGVYFSNHSDLRRILTDYGFEGHPLRKDFPLSGYTEVRYDDSEKRVVSEKIELSQEFRFFDCTSPWEDQANQLSIEPKKA</sequence>
<dbReference type="PANTHER" id="PTHR10884">
    <property type="entry name" value="NADH DEHYDROGENASE UBIQUINONE IRON-SULFUR PROTEIN 3"/>
    <property type="match status" value="1"/>
</dbReference>
<dbReference type="InterPro" id="IPR001268">
    <property type="entry name" value="NADH_UbQ_OxRdtase_30kDa_su"/>
</dbReference>
<organism evidence="10">
    <name type="scientific">Microspora stagnorum</name>
    <name type="common">Green alga</name>
    <dbReference type="NCBI Taxonomy" id="163317"/>
    <lineage>
        <taxon>Eukaryota</taxon>
        <taxon>Viridiplantae</taxon>
        <taxon>Chlorophyta</taxon>
        <taxon>core chlorophytes</taxon>
        <taxon>Chlorophyceae</taxon>
        <taxon>Microsporaceae</taxon>
        <taxon>Microspora</taxon>
    </lineage>
</organism>
<dbReference type="InterPro" id="IPR010218">
    <property type="entry name" value="NADH_DH_suC"/>
</dbReference>
<feature type="domain" description="NADH:ubiquinone oxidoreductase 30kDa subunit" evidence="9">
    <location>
        <begin position="48"/>
        <end position="168"/>
    </location>
</feature>
<dbReference type="Gene3D" id="3.30.460.80">
    <property type="entry name" value="NADH:ubiquinone oxidoreductase, 30kDa subunit"/>
    <property type="match status" value="1"/>
</dbReference>
<evidence type="ECO:0000256" key="3">
    <source>
        <dbReference type="ARBA" id="ARBA00022448"/>
    </source>
</evidence>
<keyword evidence="6" id="KW-0830">Ubiquinone</keyword>
<dbReference type="EMBL" id="KF060942">
    <property type="protein sequence ID" value="AGZ90333.1"/>
    <property type="molecule type" value="Genomic_DNA"/>
</dbReference>
<dbReference type="FunFam" id="3.30.460.80:FF:000002">
    <property type="entry name" value="NADH dehydrogenase iron-sulfur protein 3, mitochondrial"/>
    <property type="match status" value="1"/>
</dbReference>
<dbReference type="AlphaFoldDB" id="U5YEB1"/>
<proteinExistence type="inferred from homology"/>